<evidence type="ECO:0000313" key="5">
    <source>
        <dbReference type="Proteomes" id="UP001300261"/>
    </source>
</evidence>
<dbReference type="NCBIfam" id="TIGR00254">
    <property type="entry name" value="GGDEF"/>
    <property type="match status" value="1"/>
</dbReference>
<dbReference type="CDD" id="cd01949">
    <property type="entry name" value="GGDEF"/>
    <property type="match status" value="1"/>
</dbReference>
<dbReference type="PANTHER" id="PTHR33121:SF70">
    <property type="entry name" value="SIGNALING PROTEIN YKOW"/>
    <property type="match status" value="1"/>
</dbReference>
<dbReference type="SMART" id="SM00052">
    <property type="entry name" value="EAL"/>
    <property type="match status" value="1"/>
</dbReference>
<accession>A0ABT3QXA0</accession>
<organism evidence="4 5">
    <name type="scientific">Roseibium salinum</name>
    <dbReference type="NCBI Taxonomy" id="1604349"/>
    <lineage>
        <taxon>Bacteria</taxon>
        <taxon>Pseudomonadati</taxon>
        <taxon>Pseudomonadota</taxon>
        <taxon>Alphaproteobacteria</taxon>
        <taxon>Hyphomicrobiales</taxon>
        <taxon>Stappiaceae</taxon>
        <taxon>Roseibium</taxon>
    </lineage>
</organism>
<dbReference type="CDD" id="cd01948">
    <property type="entry name" value="EAL"/>
    <property type="match status" value="1"/>
</dbReference>
<dbReference type="Proteomes" id="UP001300261">
    <property type="component" value="Unassembled WGS sequence"/>
</dbReference>
<dbReference type="InterPro" id="IPR001633">
    <property type="entry name" value="EAL_dom"/>
</dbReference>
<dbReference type="PANTHER" id="PTHR33121">
    <property type="entry name" value="CYCLIC DI-GMP PHOSPHODIESTERASE PDEF"/>
    <property type="match status" value="1"/>
</dbReference>
<keyword evidence="1" id="KW-1133">Transmembrane helix</keyword>
<comment type="caution">
    <text evidence="4">The sequence shown here is derived from an EMBL/GenBank/DDBJ whole genome shotgun (WGS) entry which is preliminary data.</text>
</comment>
<protein>
    <submittedName>
        <fullName evidence="4">EAL domain-containing protein</fullName>
    </submittedName>
</protein>
<gene>
    <name evidence="4" type="ORF">ON753_03460</name>
</gene>
<dbReference type="InterPro" id="IPR000160">
    <property type="entry name" value="GGDEF_dom"/>
</dbReference>
<keyword evidence="1" id="KW-0812">Transmembrane</keyword>
<sequence length="671" mass="74496">MCVLIAATYFTVSAALERHFLQQSISFQTSNQYIRFQQLANQTRALMRASADPNLNEYIIEPIVADIREAIDDVRASGVRIDSVYAQMDGNLLALVGPGNKQERELRTRLNEMLNAFLKRAERVVGATTKERRQRYSFWGAIDFAVSSDSMLTGLFKDLIESTNTRSHVSIDNAKLIITILLALITLLFVLADLLIFNPLLRKLRGEHKRTKEYEDQLAKLAHTDTLTGLGNRSFFNLCVAEMLNRTDQHGTEFAILLVDLDHFKSINDSNGHPAGDYILRHVAGALKTSFRSGDVVTRLGGDEFAVLLPGLGDASTLTALAGRAADAISRPVVFENRPLQLTASIGGAIAPTHGSDEAELIRVADHALYTAKKQRNSAVVFDEPSLALHLEQDKLTAGLAIAADRDEFIVHYQPKIDLRTQQHLGFEALVRWRHPELGLLMPGRFLPLMNDSRQFLDMTRAVVQIAARDLRIWKDAGLSPGSMAINLSETSLAGPSGYELLGEAIEENNLDWRDFVIEVTEDVFLNRQAEQIHASATRFREAGARISLDDFGTGFASLVHLRDFPFDELKIDRSFVLNLGIDTRCEQIIRAVIDLSRNLGKRCVAEGIETDEQRRFLLSIGCDAGQGYLISKPQPATQARAYLTGRACNGGRLHFSQAENEETAPILLTS</sequence>
<dbReference type="SMART" id="SM00267">
    <property type="entry name" value="GGDEF"/>
    <property type="match status" value="1"/>
</dbReference>
<dbReference type="RefSeq" id="WP_265961164.1">
    <property type="nucleotide sequence ID" value="NZ_JAPEVI010000002.1"/>
</dbReference>
<feature type="domain" description="GGDEF" evidence="3">
    <location>
        <begin position="252"/>
        <end position="384"/>
    </location>
</feature>
<dbReference type="InterPro" id="IPR050706">
    <property type="entry name" value="Cyclic-di-GMP_PDE-like"/>
</dbReference>
<evidence type="ECO:0000256" key="1">
    <source>
        <dbReference type="SAM" id="Phobius"/>
    </source>
</evidence>
<dbReference type="InterPro" id="IPR035919">
    <property type="entry name" value="EAL_sf"/>
</dbReference>
<dbReference type="Pfam" id="PF00990">
    <property type="entry name" value="GGDEF"/>
    <property type="match status" value="1"/>
</dbReference>
<dbReference type="PROSITE" id="PS50887">
    <property type="entry name" value="GGDEF"/>
    <property type="match status" value="1"/>
</dbReference>
<dbReference type="PROSITE" id="PS50883">
    <property type="entry name" value="EAL"/>
    <property type="match status" value="1"/>
</dbReference>
<dbReference type="EMBL" id="JAPEVI010000002">
    <property type="protein sequence ID" value="MCX2721466.1"/>
    <property type="molecule type" value="Genomic_DNA"/>
</dbReference>
<evidence type="ECO:0000259" key="2">
    <source>
        <dbReference type="PROSITE" id="PS50883"/>
    </source>
</evidence>
<keyword evidence="1" id="KW-0472">Membrane</keyword>
<feature type="transmembrane region" description="Helical" evidence="1">
    <location>
        <begin position="176"/>
        <end position="201"/>
    </location>
</feature>
<dbReference type="SUPFAM" id="SSF141868">
    <property type="entry name" value="EAL domain-like"/>
    <property type="match status" value="1"/>
</dbReference>
<proteinExistence type="predicted"/>
<name>A0ABT3QXA0_9HYPH</name>
<dbReference type="Gene3D" id="3.30.70.270">
    <property type="match status" value="1"/>
</dbReference>
<evidence type="ECO:0000259" key="3">
    <source>
        <dbReference type="PROSITE" id="PS50887"/>
    </source>
</evidence>
<dbReference type="Pfam" id="PF00563">
    <property type="entry name" value="EAL"/>
    <property type="match status" value="1"/>
</dbReference>
<dbReference type="Gene3D" id="3.20.20.450">
    <property type="entry name" value="EAL domain"/>
    <property type="match status" value="1"/>
</dbReference>
<evidence type="ECO:0000313" key="4">
    <source>
        <dbReference type="EMBL" id="MCX2721466.1"/>
    </source>
</evidence>
<feature type="domain" description="EAL" evidence="2">
    <location>
        <begin position="393"/>
        <end position="648"/>
    </location>
</feature>
<dbReference type="InterPro" id="IPR029787">
    <property type="entry name" value="Nucleotide_cyclase"/>
</dbReference>
<keyword evidence="5" id="KW-1185">Reference proteome</keyword>
<dbReference type="InterPro" id="IPR043128">
    <property type="entry name" value="Rev_trsase/Diguanyl_cyclase"/>
</dbReference>
<reference evidence="4 5" key="1">
    <citation type="journal article" date="2016" name="Int. J. Syst. Evol. Microbiol.">
        <title>Labrenzia salina sp. nov., isolated from the rhizosphere of the halophyte Arthrocnemum macrostachyum.</title>
        <authorList>
            <person name="Camacho M."/>
            <person name="Redondo-Gomez S."/>
            <person name="Rodriguez-Llorente I."/>
            <person name="Rohde M."/>
            <person name="Sproer C."/>
            <person name="Schumann P."/>
            <person name="Klenk H.P."/>
            <person name="Montero-Calasanz M.D.C."/>
        </authorList>
    </citation>
    <scope>NUCLEOTIDE SEQUENCE [LARGE SCALE GENOMIC DNA]</scope>
    <source>
        <strain evidence="4 5">DSM 29163</strain>
    </source>
</reference>
<dbReference type="SUPFAM" id="SSF55073">
    <property type="entry name" value="Nucleotide cyclase"/>
    <property type="match status" value="1"/>
</dbReference>